<keyword evidence="2" id="KW-1185">Reference proteome</keyword>
<name>A0ACC2F005_DALPE</name>
<evidence type="ECO:0000313" key="2">
    <source>
        <dbReference type="Proteomes" id="UP001157502"/>
    </source>
</evidence>
<gene>
    <name evidence="1" type="ORF">DPEC_G00357250</name>
</gene>
<sequence>MTIVDRSSEKSDLESAGCKRFGSLTFPGGDGNRMDGSCSSWGPGGPPSSDTPRVKAGGCMGPTPGATVYSNSSAITADRPKEQVVMTSGDGIALPQKVLFPVERLSLKWVQVYRIGSGLQNMGNSCFLNSALQCLTYTAPLANYMLSREHSKTCHEPGFCMMCTMQNHIIQVFANSGNVIKPIGVINELKRIAKHFRFGSQEDAHEFLRYTIDAMQKSCLPGNKLDRQTQATTFIHQVFGGYLRSRVKCSNCKAVSDTFEPFLDVALEIKMAPSITKALEQFVKPEQLDGENAYRCTKCKKMVPASKRFTIHRGSTVLTISLKRFANFNGGKIAKDVRYPEYLDLRPFMSQSHGEPQIYMLYAVLVHSGYSCHAGHYYCYVKASNGQWYQMNDSSVSVSDIRSVLNQQAYVLFYIKSHDLKNGGDLNHTGRPPGAPGPSPPRPILTPRVNIGPRHTIIGPQLPPHMTKNTFHVNGNGSLKDFPIASKPGTSSGNMCTSNHSTLSSSLNRPTGIPDSAKRQKLSFFFGQSKQLRPSSSSTASSSSSQSTSGPSAPSGTADGNGALFLVPYGQESSEESDQEGGSGLENGTTTPYVNSSKGGTFYGPVPRVLALRTNGTTNGQATTHHNGGGANGFAKHNQNRHQNGQHNGNVVKHSEKVNGHMASPGLGPSMSNGTESHHSDVSTAAFSATPSTASTSESTHSENGARHISPPPEKKPNDQSETLSQHAPSTAANPPLPLADISAESPSNALRQSSSAPDPLPVPPVPCSLSTPVSPVLAPPCSGSDLRVSHGGSVKVVRETQNSPAAGPNGQLDPKPSSREARDRLNSSDRDKEKDRLGNGAKQVDYIHSVERDLGRDRLYSSDRDRDRDRYHRDRSRDWNRDCYSYRYHHRDHHRDRHRDRHQNRPRDRQQDRDRHWSHRDRSASRDKHRDRSASRDKHRDRSASRDKHRDRSASRDKHRDRSASRDKHRDRSASRDKHRDRSASREKHRDRSASRDKHRDRSASRDKHRDRTARYAYHPRDQDQSHGTRKGRERERKEPREEPDTRSKWKDDKGEGKDRWDGATSGHTALSSPLGFSTMPRHSSPRPALCPARSALEKSPEPLKAGSSDERRAKKHKKSKKKRSKDKERHRENGNSDVDSSDRAGDHSRYFKHKRKRRRHDIDTEDEEGGGDARSYQSDLLCDPDVPQDDTARRKGRNHDADNANDVKHHRFSSRNGSPAGNAHHALCRHLNGHTDAGFSRPNGNSNGHSTNGLVTDPGL</sequence>
<protein>
    <submittedName>
        <fullName evidence="1">Uncharacterized protein</fullName>
    </submittedName>
</protein>
<evidence type="ECO:0000313" key="1">
    <source>
        <dbReference type="EMBL" id="KAJ7984679.1"/>
    </source>
</evidence>
<dbReference type="EMBL" id="CM055764">
    <property type="protein sequence ID" value="KAJ7984679.1"/>
    <property type="molecule type" value="Genomic_DNA"/>
</dbReference>
<dbReference type="Proteomes" id="UP001157502">
    <property type="component" value="Chromosome 37"/>
</dbReference>
<proteinExistence type="predicted"/>
<reference evidence="1" key="1">
    <citation type="submission" date="2021-05" db="EMBL/GenBank/DDBJ databases">
        <authorList>
            <person name="Pan Q."/>
            <person name="Jouanno E."/>
            <person name="Zahm M."/>
            <person name="Klopp C."/>
            <person name="Cabau C."/>
            <person name="Louis A."/>
            <person name="Berthelot C."/>
            <person name="Parey E."/>
            <person name="Roest Crollius H."/>
            <person name="Montfort J."/>
            <person name="Robinson-Rechavi M."/>
            <person name="Bouchez O."/>
            <person name="Lampietro C."/>
            <person name="Lopez Roques C."/>
            <person name="Donnadieu C."/>
            <person name="Postlethwait J."/>
            <person name="Bobe J."/>
            <person name="Dillon D."/>
            <person name="Chandos A."/>
            <person name="von Hippel F."/>
            <person name="Guiguen Y."/>
        </authorList>
    </citation>
    <scope>NUCLEOTIDE SEQUENCE</scope>
    <source>
        <strain evidence="1">YG-Jan2019</strain>
    </source>
</reference>
<organism evidence="1 2">
    <name type="scientific">Dallia pectoralis</name>
    <name type="common">Alaska blackfish</name>
    <dbReference type="NCBI Taxonomy" id="75939"/>
    <lineage>
        <taxon>Eukaryota</taxon>
        <taxon>Metazoa</taxon>
        <taxon>Chordata</taxon>
        <taxon>Craniata</taxon>
        <taxon>Vertebrata</taxon>
        <taxon>Euteleostomi</taxon>
        <taxon>Actinopterygii</taxon>
        <taxon>Neopterygii</taxon>
        <taxon>Teleostei</taxon>
        <taxon>Protacanthopterygii</taxon>
        <taxon>Esociformes</taxon>
        <taxon>Umbridae</taxon>
        <taxon>Dallia</taxon>
    </lineage>
</organism>
<comment type="caution">
    <text evidence="1">The sequence shown here is derived from an EMBL/GenBank/DDBJ whole genome shotgun (WGS) entry which is preliminary data.</text>
</comment>
<accession>A0ACC2F005</accession>